<gene>
    <name evidence="1" type="ORF">VB738_04105</name>
</gene>
<protein>
    <recommendedName>
        <fullName evidence="3">Lysozyme inhibitor</fullName>
    </recommendedName>
</protein>
<evidence type="ECO:0008006" key="3">
    <source>
        <dbReference type="Google" id="ProtNLM"/>
    </source>
</evidence>
<dbReference type="Proteomes" id="UP001304461">
    <property type="component" value="Unassembled WGS sequence"/>
</dbReference>
<evidence type="ECO:0000313" key="2">
    <source>
        <dbReference type="Proteomes" id="UP001304461"/>
    </source>
</evidence>
<sequence>MAAPPLLALGLLPLLAMQSPWWENYDIREKFLCGDRFSVVLERNASQASLIAGRTRATLFREASDAPGLRYQNESLRVILRGDELTLEQLPIKRVCVRSEQV</sequence>
<keyword evidence="2" id="KW-1185">Reference proteome</keyword>
<evidence type="ECO:0000313" key="1">
    <source>
        <dbReference type="EMBL" id="MEA5390440.1"/>
    </source>
</evidence>
<name>A0ABU5RRN7_9CYAN</name>
<organism evidence="1 2">
    <name type="scientific">Cyanobium gracile UHCC 0139</name>
    <dbReference type="NCBI Taxonomy" id="3110308"/>
    <lineage>
        <taxon>Bacteria</taxon>
        <taxon>Bacillati</taxon>
        <taxon>Cyanobacteriota</taxon>
        <taxon>Cyanophyceae</taxon>
        <taxon>Synechococcales</taxon>
        <taxon>Prochlorococcaceae</taxon>
        <taxon>Cyanobium</taxon>
    </lineage>
</organism>
<dbReference type="EMBL" id="JAYGHX010000002">
    <property type="protein sequence ID" value="MEA5390440.1"/>
    <property type="molecule type" value="Genomic_DNA"/>
</dbReference>
<proteinExistence type="predicted"/>
<comment type="caution">
    <text evidence="1">The sequence shown here is derived from an EMBL/GenBank/DDBJ whole genome shotgun (WGS) entry which is preliminary data.</text>
</comment>
<accession>A0ABU5RRN7</accession>
<reference evidence="1 2" key="1">
    <citation type="submission" date="2023-12" db="EMBL/GenBank/DDBJ databases">
        <title>Baltic Sea Cyanobacteria.</title>
        <authorList>
            <person name="Delbaje E."/>
            <person name="Fewer D.P."/>
            <person name="Shishido T.K."/>
        </authorList>
    </citation>
    <scope>NUCLEOTIDE SEQUENCE [LARGE SCALE GENOMIC DNA]</scope>
    <source>
        <strain evidence="1 2">UHCC 0139</strain>
    </source>
</reference>
<dbReference type="RefSeq" id="WP_323304543.1">
    <property type="nucleotide sequence ID" value="NZ_JAYGHX010000002.1"/>
</dbReference>